<proteinExistence type="predicted"/>
<reference evidence="2 3" key="1">
    <citation type="submission" date="2020-08" db="EMBL/GenBank/DDBJ databases">
        <title>Functional genomics of gut bacteria from endangered species of beetles.</title>
        <authorList>
            <person name="Carlos-Shanley C."/>
        </authorList>
    </citation>
    <scope>NUCLEOTIDE SEQUENCE [LARGE SCALE GENOMIC DNA]</scope>
    <source>
        <strain evidence="2 3">S00202</strain>
    </source>
</reference>
<sequence length="648" mass="70326">MKKQVRLPALFCKPLQAGALLGILPLVIASQAQAVEISLLDGEVEGSLDTTLSYGTLWRVQGRDDVGDINADDGNRNFDTGLVSEVYKVTSDLSLNYQNYGAFIRGTAYYDTQIMDKRNDYNDLSDSAGRPSQAYPNDDHFTDETRDVAGNNAEVLDAYVFGSWDVGDMPLGAKLGRQVISWGEGVFYRGGINTINPVDAAKYHLPGSELKEVLMPVEAFSYNIGLTENLSMEGFYQWTWEETRLDPVGTYFGGTDLFADGGNTAYTTEKDLAPILGFYNLAADFGLVGNGPYGPNAFVDPTTGTFKVANIGEDLSASNDGQFGFALRYIAEELNATEFGLYFVNYHTKEPQLTVDLTGYDGIDIAGLTNIANALVPGAGAAVPGVATVDMASNAVARRRYVEDVRMYGFSFNTTMGDASFSGEVAYRPNAPVAITATDDILGDLLIPGVLGTSTVADSNVAAEDACTPVSGKMLCRGVLFDNYERAEMFNVSLSSIYNFGPRLSFDSLFGVVEVASQHIRGSSLTYTAYDGSERVFTSSADKAYVKGNGDDWQVDRDSYGYTLLLSGSWNDVFAGVQLSPYAVFQHDFQGNSDRVGNFIENNKAFTVGMDALYLNSFQVGLQYTQYDDGNSGSYDRDNVSLTGKYSF</sequence>
<feature type="signal peptide" evidence="1">
    <location>
        <begin position="1"/>
        <end position="34"/>
    </location>
</feature>
<comment type="caution">
    <text evidence="2">The sequence shown here is derived from an EMBL/GenBank/DDBJ whole genome shotgun (WGS) entry which is preliminary data.</text>
</comment>
<evidence type="ECO:0008006" key="4">
    <source>
        <dbReference type="Google" id="ProtNLM"/>
    </source>
</evidence>
<organism evidence="2 3">
    <name type="scientific">Pseudomonas fluvialis</name>
    <dbReference type="NCBI Taxonomy" id="1793966"/>
    <lineage>
        <taxon>Bacteria</taxon>
        <taxon>Pseudomonadati</taxon>
        <taxon>Pseudomonadota</taxon>
        <taxon>Gammaproteobacteria</taxon>
        <taxon>Pseudomonadales</taxon>
        <taxon>Pseudomonadaceae</taxon>
        <taxon>Pseudomonas</taxon>
    </lineage>
</organism>
<dbReference type="Proteomes" id="UP000557193">
    <property type="component" value="Unassembled WGS sequence"/>
</dbReference>
<dbReference type="EMBL" id="JACHLL010000003">
    <property type="protein sequence ID" value="MBB6341725.1"/>
    <property type="molecule type" value="Genomic_DNA"/>
</dbReference>
<keyword evidence="1" id="KW-0732">Signal</keyword>
<keyword evidence="3" id="KW-1185">Reference proteome</keyword>
<dbReference type="RefSeq" id="WP_184682697.1">
    <property type="nucleotide sequence ID" value="NZ_JACHLL010000003.1"/>
</dbReference>
<feature type="chain" id="PRO_5030888209" description="DUF1302 domain-containing protein" evidence="1">
    <location>
        <begin position="35"/>
        <end position="648"/>
    </location>
</feature>
<dbReference type="InterPro" id="IPR010727">
    <property type="entry name" value="DUF1302"/>
</dbReference>
<gene>
    <name evidence="2" type="ORF">HNP49_001893</name>
</gene>
<name>A0A7X0BS17_9PSED</name>
<dbReference type="Pfam" id="PF06980">
    <property type="entry name" value="DUF1302"/>
    <property type="match status" value="1"/>
</dbReference>
<dbReference type="AlphaFoldDB" id="A0A7X0BS17"/>
<evidence type="ECO:0000256" key="1">
    <source>
        <dbReference type="SAM" id="SignalP"/>
    </source>
</evidence>
<evidence type="ECO:0000313" key="2">
    <source>
        <dbReference type="EMBL" id="MBB6341725.1"/>
    </source>
</evidence>
<evidence type="ECO:0000313" key="3">
    <source>
        <dbReference type="Proteomes" id="UP000557193"/>
    </source>
</evidence>
<accession>A0A7X0BS17</accession>
<protein>
    <recommendedName>
        <fullName evidence="4">DUF1302 domain-containing protein</fullName>
    </recommendedName>
</protein>